<dbReference type="CDD" id="cd19079">
    <property type="entry name" value="AKR_EcYajO-like"/>
    <property type="match status" value="1"/>
</dbReference>
<dbReference type="EMBL" id="LMYN01000016">
    <property type="protein sequence ID" value="KSA02966.1"/>
    <property type="molecule type" value="Genomic_DNA"/>
</dbReference>
<keyword evidence="1" id="KW-0560">Oxidoreductase</keyword>
<dbReference type="RefSeq" id="XP_015469068.1">
    <property type="nucleotide sequence ID" value="XM_015610051.1"/>
</dbReference>
<feature type="domain" description="NADP-dependent oxidoreductase" evidence="2">
    <location>
        <begin position="16"/>
        <end position="336"/>
    </location>
</feature>
<dbReference type="InterPro" id="IPR023210">
    <property type="entry name" value="NADP_OxRdtase_dom"/>
</dbReference>
<dbReference type="Gene3D" id="3.20.20.100">
    <property type="entry name" value="NADP-dependent oxidoreductase domain"/>
    <property type="match status" value="1"/>
</dbReference>
<reference evidence="3 4" key="1">
    <citation type="submission" date="2015-11" db="EMBL/GenBank/DDBJ databases">
        <title>The genome of Debaryomyces fabryi.</title>
        <authorList>
            <person name="Tafer H."/>
            <person name="Lopandic K."/>
        </authorList>
    </citation>
    <scope>NUCLEOTIDE SEQUENCE [LARGE SCALE GENOMIC DNA]</scope>
    <source>
        <strain evidence="3 4">CBS 789</strain>
    </source>
</reference>
<dbReference type="Pfam" id="PF00248">
    <property type="entry name" value="Aldo_ket_red"/>
    <property type="match status" value="1"/>
</dbReference>
<dbReference type="OrthoDB" id="48988at2759"/>
<keyword evidence="4" id="KW-1185">Reference proteome</keyword>
<dbReference type="FunFam" id="3.20.20.100:FF:000004">
    <property type="entry name" value="Oxidoreductase, aldo/keto reductase"/>
    <property type="match status" value="1"/>
</dbReference>
<dbReference type="PANTHER" id="PTHR43364">
    <property type="entry name" value="NADH-SPECIFIC METHYLGLYOXAL REDUCTASE-RELATED"/>
    <property type="match status" value="1"/>
</dbReference>
<dbReference type="InterPro" id="IPR036812">
    <property type="entry name" value="NAD(P)_OxRdtase_dom_sf"/>
</dbReference>
<protein>
    <recommendedName>
        <fullName evidence="2">NADP-dependent oxidoreductase domain-containing protein</fullName>
    </recommendedName>
</protein>
<dbReference type="GeneID" id="26838230"/>
<dbReference type="InterPro" id="IPR050523">
    <property type="entry name" value="AKR_Detox_Biosynth"/>
</dbReference>
<name>A0A0V1Q3N4_9ASCO</name>
<organism evidence="3 4">
    <name type="scientific">Debaryomyces fabryi</name>
    <dbReference type="NCBI Taxonomy" id="58627"/>
    <lineage>
        <taxon>Eukaryota</taxon>
        <taxon>Fungi</taxon>
        <taxon>Dikarya</taxon>
        <taxon>Ascomycota</taxon>
        <taxon>Saccharomycotina</taxon>
        <taxon>Pichiomycetes</taxon>
        <taxon>Debaryomycetaceae</taxon>
        <taxon>Debaryomyces</taxon>
    </lineage>
</organism>
<accession>A0A0V1Q3N4</accession>
<sequence length="346" mass="39400">MEFINLGESGLKVSKVIVGCMSYGDKKWADWVLEDEEKIFKILKKCYDNGLRTFDTADVYSNGKSEELLGKFIKKYNIPRERIVILTKLYFPVDEATPGFKLSNYKSFPEGDYINLQGLSRKHIFDAANASVRRLGTYIDVLQIHRLDRETPKAEIMKALNDVVLQGLTRYLGASSMKATEFAQLQFIADKNGWFKFISMQNYYNLLYREEEREMIPFCNESDFGRVGLIPWSPNARGLLARPVNAQSQFNRNTSSDKTLKSLGLDDLSDNDKEIINRVEKVAKERNVSMAVVSSAWVLSKGCAPIVGINSEERIDDTIEAIKLKLSEKEINYLEEPYIAKLPLAA</sequence>
<dbReference type="Proteomes" id="UP000054251">
    <property type="component" value="Unassembled WGS sequence"/>
</dbReference>
<evidence type="ECO:0000259" key="2">
    <source>
        <dbReference type="Pfam" id="PF00248"/>
    </source>
</evidence>
<dbReference type="GO" id="GO:0016491">
    <property type="term" value="F:oxidoreductase activity"/>
    <property type="evidence" value="ECO:0007669"/>
    <property type="project" value="UniProtKB-KW"/>
</dbReference>
<dbReference type="AlphaFoldDB" id="A0A0V1Q3N4"/>
<proteinExistence type="predicted"/>
<gene>
    <name evidence="3" type="ORF">AC631_01221</name>
</gene>
<comment type="caution">
    <text evidence="3">The sequence shown here is derived from an EMBL/GenBank/DDBJ whole genome shotgun (WGS) entry which is preliminary data.</text>
</comment>
<evidence type="ECO:0000313" key="3">
    <source>
        <dbReference type="EMBL" id="KSA02966.1"/>
    </source>
</evidence>
<evidence type="ECO:0000313" key="4">
    <source>
        <dbReference type="Proteomes" id="UP000054251"/>
    </source>
</evidence>
<dbReference type="PANTHER" id="PTHR43364:SF15">
    <property type="entry name" value="ARYL-ALCOHOL DEHYDROGENASE AAD16-RELATED"/>
    <property type="match status" value="1"/>
</dbReference>
<dbReference type="GO" id="GO:0005829">
    <property type="term" value="C:cytosol"/>
    <property type="evidence" value="ECO:0007669"/>
    <property type="project" value="UniProtKB-ARBA"/>
</dbReference>
<evidence type="ECO:0000256" key="1">
    <source>
        <dbReference type="ARBA" id="ARBA00023002"/>
    </source>
</evidence>
<dbReference type="SUPFAM" id="SSF51430">
    <property type="entry name" value="NAD(P)-linked oxidoreductase"/>
    <property type="match status" value="1"/>
</dbReference>